<dbReference type="RefSeq" id="WP_353981741.1">
    <property type="nucleotide sequence ID" value="NZ_CP159578.1"/>
</dbReference>
<feature type="transmembrane region" description="Helical" evidence="1">
    <location>
        <begin position="239"/>
        <end position="264"/>
    </location>
</feature>
<feature type="domain" description="DUF1206" evidence="2">
    <location>
        <begin position="18"/>
        <end position="86"/>
    </location>
</feature>
<feature type="transmembrane region" description="Helical" evidence="1">
    <location>
        <begin position="55"/>
        <end position="80"/>
    </location>
</feature>
<accession>A0AB74UI61</accession>
<feature type="transmembrane region" description="Helical" evidence="1">
    <location>
        <begin position="145"/>
        <end position="166"/>
    </location>
</feature>
<feature type="transmembrane region" description="Helical" evidence="1">
    <location>
        <begin position="198"/>
        <end position="219"/>
    </location>
</feature>
<sequence>MPPRHSRLRDGLRFSASVGYTAKGLIYVAVGWLALLTTIGLGGSESGTSEVIRKIALWPFGSVLLVLLGLGLVAYVAWRLGQAIWDTEHKGNDWKGWLQRLGFALSAGLYATLAWQCATLLLHSVSSSSQEDNSRRTEWLLGIPGGRWLLLAVGLGFVAVGVHQLVRAWRRAYRKNWHLDQRPNPPLPLLEGIARVGLAARGVTFILIGGLLGLAAWQLSPSQTQGLGGALDLLAHQPYGDFLLGGVACGLIAYGGYCFINAGYRRVRHPR</sequence>
<evidence type="ECO:0000259" key="2">
    <source>
        <dbReference type="Pfam" id="PF06724"/>
    </source>
</evidence>
<evidence type="ECO:0000256" key="1">
    <source>
        <dbReference type="SAM" id="Phobius"/>
    </source>
</evidence>
<dbReference type="AlphaFoldDB" id="A0AB74UI61"/>
<keyword evidence="1" id="KW-1133">Transmembrane helix</keyword>
<reference evidence="3" key="1">
    <citation type="submission" date="2024-06" db="EMBL/GenBank/DDBJ databases">
        <title>Complete genome of Salinicola endophyticus HNIBRBA4755.</title>
        <authorList>
            <person name="Shin S.Y."/>
            <person name="Kang H."/>
            <person name="Song J."/>
        </authorList>
    </citation>
    <scope>NUCLEOTIDE SEQUENCE</scope>
    <source>
        <strain evidence="3">HNIBRBA4755</strain>
    </source>
</reference>
<organism evidence="3">
    <name type="scientific">Salinicola endophyticus</name>
    <dbReference type="NCBI Taxonomy" id="1949083"/>
    <lineage>
        <taxon>Bacteria</taxon>
        <taxon>Pseudomonadati</taxon>
        <taxon>Pseudomonadota</taxon>
        <taxon>Gammaproteobacteria</taxon>
        <taxon>Oceanospirillales</taxon>
        <taxon>Halomonadaceae</taxon>
        <taxon>Salinicola</taxon>
    </lineage>
</organism>
<feature type="domain" description="DUF1206" evidence="2">
    <location>
        <begin position="101"/>
        <end position="171"/>
    </location>
</feature>
<dbReference type="EMBL" id="CP159578">
    <property type="protein sequence ID" value="XCJ80927.1"/>
    <property type="molecule type" value="Genomic_DNA"/>
</dbReference>
<feature type="transmembrane region" description="Helical" evidence="1">
    <location>
        <begin position="101"/>
        <end position="125"/>
    </location>
</feature>
<dbReference type="Pfam" id="PF06724">
    <property type="entry name" value="DUF1206"/>
    <property type="match status" value="3"/>
</dbReference>
<proteinExistence type="predicted"/>
<gene>
    <name evidence="3" type="ORF">ABV408_07015</name>
</gene>
<feature type="domain" description="DUF1206" evidence="2">
    <location>
        <begin position="196"/>
        <end position="265"/>
    </location>
</feature>
<keyword evidence="1" id="KW-0472">Membrane</keyword>
<feature type="transmembrane region" description="Helical" evidence="1">
    <location>
        <begin position="20"/>
        <end position="43"/>
    </location>
</feature>
<name>A0AB74UI61_9GAMM</name>
<protein>
    <submittedName>
        <fullName evidence="3">DUF1206 domain-containing protein</fullName>
    </submittedName>
</protein>
<evidence type="ECO:0000313" key="3">
    <source>
        <dbReference type="EMBL" id="XCJ80927.1"/>
    </source>
</evidence>
<keyword evidence="1" id="KW-0812">Transmembrane</keyword>
<dbReference type="InterPro" id="IPR009597">
    <property type="entry name" value="DUF1206"/>
</dbReference>